<feature type="compositionally biased region" description="Basic and acidic residues" evidence="1">
    <location>
        <begin position="499"/>
        <end position="515"/>
    </location>
</feature>
<feature type="chain" id="PRO_5030026708" description="F-box domain-containing protein" evidence="2">
    <location>
        <begin position="22"/>
        <end position="515"/>
    </location>
</feature>
<feature type="region of interest" description="Disordered" evidence="1">
    <location>
        <begin position="495"/>
        <end position="515"/>
    </location>
</feature>
<gene>
    <name evidence="3" type="ORF">YALI1_F12616g</name>
</gene>
<dbReference type="GeneID" id="2908100"/>
<evidence type="ECO:0000313" key="4">
    <source>
        <dbReference type="Proteomes" id="UP000182444"/>
    </source>
</evidence>
<sequence length="515" mass="58305">MLNNDIWLLIFEISSLESCIALSQVCQLTAQVFHGLEDTLIKGMVQRRAPWFQLSDHFTKWADCARVLVARSKSHTSIENLGEVVANCSTDVVSVVPTDVAQDDQLRQSMSPIFNDFRLASTCGPTEGVMEGTRVMWHNYEIDLTTMVVKKNNYDPIEEEYYPHSEKELVSTSSSGLQVRHENPNVPVEVMAENDTLLHVQYNDDHDFPVDEILHKESQPRDEKGMVVISNDPNARQFRGPVHLETAVVNLVPGAAGALIIRHYRFSPEMSYLAYMLPTVDQTVIKLCAVPRQFRWTIDSFKDGSMKFAIPHNGYVFVFACGLLHRLWIDMETQEQGVMTSWNPKFPALGPFDVALDHSSKWRLSQGSRNKHLVTARDTQGCIVGDLNTGKTYFARGATKDSSEQTPPIIPFSTGSPVDSVGFYTINLEVWRNFKLSGGFHDLTERYRQVCEYVQSTRSRDDEQGEPEPSKTTTKQAIHSFMGYMKNAAAFYDDADTESDQREYELNRTDSDSDI</sequence>
<name>A0A1D8NMQ1_YARLL</name>
<dbReference type="KEGG" id="yli:2908100"/>
<dbReference type="AlphaFoldDB" id="A0A1D8NMQ1"/>
<dbReference type="Proteomes" id="UP000182444">
    <property type="component" value="Chromosome 1F"/>
</dbReference>
<keyword evidence="2" id="KW-0732">Signal</keyword>
<dbReference type="VEuPathDB" id="FungiDB:YALI0_F09031g"/>
<evidence type="ECO:0000313" key="3">
    <source>
        <dbReference type="EMBL" id="AOW06886.1"/>
    </source>
</evidence>
<evidence type="ECO:0000256" key="1">
    <source>
        <dbReference type="SAM" id="MobiDB-lite"/>
    </source>
</evidence>
<feature type="region of interest" description="Disordered" evidence="1">
    <location>
        <begin position="456"/>
        <end position="475"/>
    </location>
</feature>
<accession>A0A1D8NMQ1</accession>
<evidence type="ECO:0000256" key="2">
    <source>
        <dbReference type="SAM" id="SignalP"/>
    </source>
</evidence>
<reference evidence="3 4" key="1">
    <citation type="journal article" date="2016" name="PLoS ONE">
        <title>Sequence Assembly of Yarrowia lipolytica Strain W29/CLIB89 Shows Transposable Element Diversity.</title>
        <authorList>
            <person name="Magnan C."/>
            <person name="Yu J."/>
            <person name="Chang I."/>
            <person name="Jahn E."/>
            <person name="Kanomata Y."/>
            <person name="Wu J."/>
            <person name="Zeller M."/>
            <person name="Oakes M."/>
            <person name="Baldi P."/>
            <person name="Sandmeyer S."/>
        </authorList>
    </citation>
    <scope>NUCLEOTIDE SEQUENCE [LARGE SCALE GENOMIC DNA]</scope>
    <source>
        <strain evidence="4">CLIB89(W29)</strain>
    </source>
</reference>
<protein>
    <recommendedName>
        <fullName evidence="5">F-box domain-containing protein</fullName>
    </recommendedName>
</protein>
<feature type="signal peptide" evidence="2">
    <location>
        <begin position="1"/>
        <end position="21"/>
    </location>
</feature>
<dbReference type="VEuPathDB" id="FungiDB:YALI1_F12616g"/>
<proteinExistence type="predicted"/>
<evidence type="ECO:0008006" key="5">
    <source>
        <dbReference type="Google" id="ProtNLM"/>
    </source>
</evidence>
<dbReference type="EMBL" id="CP017558">
    <property type="protein sequence ID" value="AOW06886.1"/>
    <property type="molecule type" value="Genomic_DNA"/>
</dbReference>
<organism evidence="3 4">
    <name type="scientific">Yarrowia lipolytica</name>
    <name type="common">Candida lipolytica</name>
    <dbReference type="NCBI Taxonomy" id="4952"/>
    <lineage>
        <taxon>Eukaryota</taxon>
        <taxon>Fungi</taxon>
        <taxon>Dikarya</taxon>
        <taxon>Ascomycota</taxon>
        <taxon>Saccharomycotina</taxon>
        <taxon>Dipodascomycetes</taxon>
        <taxon>Dipodascales</taxon>
        <taxon>Dipodascales incertae sedis</taxon>
        <taxon>Yarrowia</taxon>
    </lineage>
</organism>
<dbReference type="RefSeq" id="XP_505188.3">
    <property type="nucleotide sequence ID" value="XM_505188.3"/>
</dbReference>